<organism evidence="7 8">
    <name type="scientific">Centaurea solstitialis</name>
    <name type="common">yellow star-thistle</name>
    <dbReference type="NCBI Taxonomy" id="347529"/>
    <lineage>
        <taxon>Eukaryota</taxon>
        <taxon>Viridiplantae</taxon>
        <taxon>Streptophyta</taxon>
        <taxon>Embryophyta</taxon>
        <taxon>Tracheophyta</taxon>
        <taxon>Spermatophyta</taxon>
        <taxon>Magnoliopsida</taxon>
        <taxon>eudicotyledons</taxon>
        <taxon>Gunneridae</taxon>
        <taxon>Pentapetalae</taxon>
        <taxon>asterids</taxon>
        <taxon>campanulids</taxon>
        <taxon>Asterales</taxon>
        <taxon>Asteraceae</taxon>
        <taxon>Carduoideae</taxon>
        <taxon>Cardueae</taxon>
        <taxon>Centaureinae</taxon>
        <taxon>Centaurea</taxon>
    </lineage>
</organism>
<dbReference type="AlphaFoldDB" id="A0AA38TLK2"/>
<accession>A0AA38TLK2</accession>
<dbReference type="SUPFAM" id="SSF47459">
    <property type="entry name" value="HLH, helix-loop-helix DNA-binding domain"/>
    <property type="match status" value="1"/>
</dbReference>
<feature type="domain" description="BHLH" evidence="6">
    <location>
        <begin position="75"/>
        <end position="124"/>
    </location>
</feature>
<dbReference type="GO" id="GO:0003677">
    <property type="term" value="F:DNA binding"/>
    <property type="evidence" value="ECO:0007669"/>
    <property type="project" value="UniProtKB-KW"/>
</dbReference>
<dbReference type="InterPro" id="IPR045847">
    <property type="entry name" value="AIG1-like"/>
</dbReference>
<evidence type="ECO:0000313" key="7">
    <source>
        <dbReference type="EMBL" id="KAJ9563144.1"/>
    </source>
</evidence>
<proteinExistence type="predicted"/>
<dbReference type="InterPro" id="IPR036638">
    <property type="entry name" value="HLH_DNA-bd_sf"/>
</dbReference>
<dbReference type="SMART" id="SM00353">
    <property type="entry name" value="HLH"/>
    <property type="match status" value="1"/>
</dbReference>
<keyword evidence="8" id="KW-1185">Reference proteome</keyword>
<dbReference type="GO" id="GO:0003700">
    <property type="term" value="F:DNA-binding transcription factor activity"/>
    <property type="evidence" value="ECO:0007669"/>
    <property type="project" value="InterPro"/>
</dbReference>
<evidence type="ECO:0000256" key="5">
    <source>
        <dbReference type="ARBA" id="ARBA00023242"/>
    </source>
</evidence>
<keyword evidence="4" id="KW-0804">Transcription</keyword>
<comment type="subcellular location">
    <subcellularLocation>
        <location evidence="1">Nucleus</location>
    </subcellularLocation>
</comment>
<keyword evidence="5" id="KW-0539">Nucleus</keyword>
<dbReference type="EMBL" id="JARYMX010000002">
    <property type="protein sequence ID" value="KAJ9563144.1"/>
    <property type="molecule type" value="Genomic_DNA"/>
</dbReference>
<dbReference type="GO" id="GO:0005634">
    <property type="term" value="C:nucleus"/>
    <property type="evidence" value="ECO:0007669"/>
    <property type="project" value="UniProtKB-SubCell"/>
</dbReference>
<evidence type="ECO:0000259" key="6">
    <source>
        <dbReference type="PROSITE" id="PS50888"/>
    </source>
</evidence>
<dbReference type="GO" id="GO:0046983">
    <property type="term" value="F:protein dimerization activity"/>
    <property type="evidence" value="ECO:0007669"/>
    <property type="project" value="InterPro"/>
</dbReference>
<keyword evidence="2" id="KW-0805">Transcription regulation</keyword>
<dbReference type="InterPro" id="IPR011598">
    <property type="entry name" value="bHLH_dom"/>
</dbReference>
<comment type="caution">
    <text evidence="7">The sequence shown here is derived from an EMBL/GenBank/DDBJ whole genome shotgun (WGS) entry which is preliminary data.</text>
</comment>
<evidence type="ECO:0000256" key="3">
    <source>
        <dbReference type="ARBA" id="ARBA00023125"/>
    </source>
</evidence>
<dbReference type="SUPFAM" id="SSF55021">
    <property type="entry name" value="ACT-like"/>
    <property type="match status" value="1"/>
</dbReference>
<dbReference type="Pfam" id="PF00010">
    <property type="entry name" value="HLH"/>
    <property type="match status" value="1"/>
</dbReference>
<reference evidence="7" key="1">
    <citation type="submission" date="2023-03" db="EMBL/GenBank/DDBJ databases">
        <title>Chromosome-scale reference genome and RAD-based genetic map of yellow starthistle (Centaurea solstitialis) reveal putative structural variation and QTLs associated with invader traits.</title>
        <authorList>
            <person name="Reatini B."/>
            <person name="Cang F.A."/>
            <person name="Jiang Q."/>
            <person name="Mckibben M.T.W."/>
            <person name="Barker M.S."/>
            <person name="Rieseberg L.H."/>
            <person name="Dlugosch K.M."/>
        </authorList>
    </citation>
    <scope>NUCLEOTIDE SEQUENCE</scope>
    <source>
        <strain evidence="7">CAN-66</strain>
        <tissue evidence="7">Leaf</tissue>
    </source>
</reference>
<dbReference type="PANTHER" id="PTHR45844:SF9">
    <property type="entry name" value="OS09G0463900 PROTEIN"/>
    <property type="match status" value="1"/>
</dbReference>
<dbReference type="PROSITE" id="PS50888">
    <property type="entry name" value="BHLH"/>
    <property type="match status" value="1"/>
</dbReference>
<gene>
    <name evidence="7" type="ORF">OSB04_008304</name>
</gene>
<evidence type="ECO:0000256" key="4">
    <source>
        <dbReference type="ARBA" id="ARBA00023163"/>
    </source>
</evidence>
<dbReference type="PANTHER" id="PTHR45844">
    <property type="entry name" value="TRANSCRIPTION FACTOR BHLH30"/>
    <property type="match status" value="1"/>
</dbReference>
<name>A0AA38TLK2_9ASTR</name>
<dbReference type="CDD" id="cd04873">
    <property type="entry name" value="ACT_UUR-ACR-like"/>
    <property type="match status" value="1"/>
</dbReference>
<evidence type="ECO:0000313" key="8">
    <source>
        <dbReference type="Proteomes" id="UP001172457"/>
    </source>
</evidence>
<protein>
    <recommendedName>
        <fullName evidence="6">BHLH domain-containing protein</fullName>
    </recommendedName>
</protein>
<dbReference type="CDD" id="cd11455">
    <property type="entry name" value="bHLH_AtAIG1_like"/>
    <property type="match status" value="1"/>
</dbReference>
<evidence type="ECO:0000256" key="1">
    <source>
        <dbReference type="ARBA" id="ARBA00004123"/>
    </source>
</evidence>
<evidence type="ECO:0000256" key="2">
    <source>
        <dbReference type="ARBA" id="ARBA00023015"/>
    </source>
</evidence>
<keyword evidence="3" id="KW-0238">DNA-binding</keyword>
<dbReference type="InterPro" id="IPR045865">
    <property type="entry name" value="ACT-like_dom_sf"/>
</dbReference>
<sequence length="248" mass="27789">MDFYTWSQRFSNLGCNGDDKSLGNSNGSSGDCGNGDGVLVKSCKSLVLNEQKGELFVKADGKEKIGLKSDEKAMAALKSHSDAERRRRERINAHLHTFRTLVPCTDKMDKATLLAEVIRQVKQLKTDATEASIGLLIPQDVNELIVEKVNEGLTFRASICCKHRPDLLKDLRRALDGLKVNIERAELSTLGDYMKIVFYFTRTIIGTTDEEVVSFVREALTSVVEKAPFSPEYSPRTTLPNKRRRYSL</sequence>
<dbReference type="Proteomes" id="UP001172457">
    <property type="component" value="Chromosome 2"/>
</dbReference>
<dbReference type="Gene3D" id="4.10.280.10">
    <property type="entry name" value="Helix-loop-helix DNA-binding domain"/>
    <property type="match status" value="1"/>
</dbReference>